<evidence type="ECO:0000313" key="2">
    <source>
        <dbReference type="EMBL" id="PIY58376.1"/>
    </source>
</evidence>
<keyword evidence="1" id="KW-1133">Transmembrane helix</keyword>
<protein>
    <submittedName>
        <fullName evidence="2">Uncharacterized protein</fullName>
    </submittedName>
</protein>
<reference evidence="3" key="1">
    <citation type="submission" date="2017-09" db="EMBL/GenBank/DDBJ databases">
        <title>Depth-based differentiation of microbial function through sediment-hosted aquifers and enrichment of novel symbionts in the deep terrestrial subsurface.</title>
        <authorList>
            <person name="Probst A.J."/>
            <person name="Ladd B."/>
            <person name="Jarett J.K."/>
            <person name="Geller-Mcgrath D.E."/>
            <person name="Sieber C.M.K."/>
            <person name="Emerson J.B."/>
            <person name="Anantharaman K."/>
            <person name="Thomas B.C."/>
            <person name="Malmstrom R."/>
            <person name="Stieglmeier M."/>
            <person name="Klingl A."/>
            <person name="Woyke T."/>
            <person name="Ryan C.M."/>
            <person name="Banfield J.F."/>
        </authorList>
    </citation>
    <scope>NUCLEOTIDE SEQUENCE [LARGE SCALE GENOMIC DNA]</scope>
</reference>
<evidence type="ECO:0000313" key="3">
    <source>
        <dbReference type="Proteomes" id="UP000230732"/>
    </source>
</evidence>
<proteinExistence type="predicted"/>
<dbReference type="EMBL" id="PFKX01000043">
    <property type="protein sequence ID" value="PIY58376.1"/>
    <property type="molecule type" value="Genomic_DNA"/>
</dbReference>
<keyword evidence="1" id="KW-0472">Membrane</keyword>
<name>A0A2M7Q4L5_9BACT</name>
<organism evidence="2 3">
    <name type="scientific">Candidatus Yonathbacteria bacterium CG_4_10_14_0_8_um_filter_43_17</name>
    <dbReference type="NCBI Taxonomy" id="1975099"/>
    <lineage>
        <taxon>Bacteria</taxon>
        <taxon>Candidatus Yonathiibacteriota</taxon>
    </lineage>
</organism>
<comment type="caution">
    <text evidence="2">The sequence shown here is derived from an EMBL/GenBank/DDBJ whole genome shotgun (WGS) entry which is preliminary data.</text>
</comment>
<dbReference type="Proteomes" id="UP000230732">
    <property type="component" value="Unassembled WGS sequence"/>
</dbReference>
<dbReference type="AlphaFoldDB" id="A0A2M7Q4L5"/>
<sequence length="98" mass="11758">MKNRIKFGLVSKSGKIAWKEEKTSLRQKSRDLPLYEAMQIVVLFITILAFIAAAVYYWMEDWRVAAKAWMLVFFCMYLVWILERRKRLESDYIRANLS</sequence>
<accession>A0A2M7Q4L5</accession>
<gene>
    <name evidence="2" type="ORF">COY98_03075</name>
</gene>
<evidence type="ECO:0000256" key="1">
    <source>
        <dbReference type="SAM" id="Phobius"/>
    </source>
</evidence>
<keyword evidence="1" id="KW-0812">Transmembrane</keyword>
<feature type="transmembrane region" description="Helical" evidence="1">
    <location>
        <begin position="34"/>
        <end position="58"/>
    </location>
</feature>
<feature type="transmembrane region" description="Helical" evidence="1">
    <location>
        <begin position="64"/>
        <end position="82"/>
    </location>
</feature>